<evidence type="ECO:0000313" key="11">
    <source>
        <dbReference type="Proteomes" id="UP001287282"/>
    </source>
</evidence>
<evidence type="ECO:0000313" key="10">
    <source>
        <dbReference type="EMBL" id="MDV2687212.1"/>
    </source>
</evidence>
<keyword evidence="7 10" id="KW-0418">Kinase</keyword>
<gene>
    <name evidence="10" type="ORF">RYX56_22970</name>
</gene>
<evidence type="ECO:0000256" key="2">
    <source>
        <dbReference type="ARBA" id="ARBA00004651"/>
    </source>
</evidence>
<keyword evidence="9" id="KW-0472">Membrane</keyword>
<evidence type="ECO:0000256" key="7">
    <source>
        <dbReference type="ARBA" id="ARBA00022777"/>
    </source>
</evidence>
<keyword evidence="8" id="KW-1133">Transmembrane helix</keyword>
<protein>
    <recommendedName>
        <fullName evidence="3">histidine kinase</fullName>
        <ecNumber evidence="3">2.7.13.3</ecNumber>
    </recommendedName>
</protein>
<evidence type="ECO:0000256" key="5">
    <source>
        <dbReference type="ARBA" id="ARBA00022679"/>
    </source>
</evidence>
<dbReference type="EMBL" id="JAWJBA010000444">
    <property type="protein sequence ID" value="MDV2687212.1"/>
    <property type="molecule type" value="Genomic_DNA"/>
</dbReference>
<comment type="subcellular location">
    <subcellularLocation>
        <location evidence="2">Cell membrane</location>
        <topology evidence="2">Multi-pass membrane protein</topology>
    </subcellularLocation>
</comment>
<comment type="catalytic activity">
    <reaction evidence="1">
        <text>ATP + protein L-histidine = ADP + protein N-phospho-L-histidine.</text>
        <dbReference type="EC" id="2.7.13.3"/>
    </reaction>
</comment>
<dbReference type="PANTHER" id="PTHR45453">
    <property type="entry name" value="PHOSPHATE REGULON SENSOR PROTEIN PHOR"/>
    <property type="match status" value="1"/>
</dbReference>
<evidence type="ECO:0000256" key="4">
    <source>
        <dbReference type="ARBA" id="ARBA00022475"/>
    </source>
</evidence>
<dbReference type="EC" id="2.7.13.3" evidence="3"/>
<dbReference type="GO" id="GO:0016301">
    <property type="term" value="F:kinase activity"/>
    <property type="evidence" value="ECO:0007669"/>
    <property type="project" value="UniProtKB-KW"/>
</dbReference>
<dbReference type="InterPro" id="IPR036890">
    <property type="entry name" value="HATPase_C_sf"/>
</dbReference>
<dbReference type="InterPro" id="IPR050351">
    <property type="entry name" value="BphY/WalK/GraS-like"/>
</dbReference>
<feature type="non-terminal residue" evidence="10">
    <location>
        <position position="1"/>
    </location>
</feature>
<feature type="non-terminal residue" evidence="10">
    <location>
        <position position="88"/>
    </location>
</feature>
<dbReference type="PANTHER" id="PTHR45453:SF2">
    <property type="entry name" value="HISTIDINE KINASE"/>
    <property type="match status" value="1"/>
</dbReference>
<evidence type="ECO:0000256" key="3">
    <source>
        <dbReference type="ARBA" id="ARBA00012438"/>
    </source>
</evidence>
<keyword evidence="4" id="KW-1003">Cell membrane</keyword>
<evidence type="ECO:0000256" key="6">
    <source>
        <dbReference type="ARBA" id="ARBA00022692"/>
    </source>
</evidence>
<keyword evidence="6" id="KW-0812">Transmembrane</keyword>
<evidence type="ECO:0000256" key="1">
    <source>
        <dbReference type="ARBA" id="ARBA00000085"/>
    </source>
</evidence>
<accession>A0ABU3XHT5</accession>
<evidence type="ECO:0000256" key="9">
    <source>
        <dbReference type="ARBA" id="ARBA00023136"/>
    </source>
</evidence>
<keyword evidence="5" id="KW-0808">Transferase</keyword>
<keyword evidence="11" id="KW-1185">Reference proteome</keyword>
<name>A0ABU3XHT5_9BACI</name>
<proteinExistence type="predicted"/>
<evidence type="ECO:0000256" key="8">
    <source>
        <dbReference type="ARBA" id="ARBA00022989"/>
    </source>
</evidence>
<comment type="caution">
    <text evidence="10">The sequence shown here is derived from an EMBL/GenBank/DDBJ whole genome shotgun (WGS) entry which is preliminary data.</text>
</comment>
<organism evidence="10 11">
    <name type="scientific">Alkalihalophilus lindianensis</name>
    <dbReference type="NCBI Taxonomy" id="1630542"/>
    <lineage>
        <taxon>Bacteria</taxon>
        <taxon>Bacillati</taxon>
        <taxon>Bacillota</taxon>
        <taxon>Bacilli</taxon>
        <taxon>Bacillales</taxon>
        <taxon>Bacillaceae</taxon>
        <taxon>Alkalihalophilus</taxon>
    </lineage>
</organism>
<reference evidence="10 11" key="1">
    <citation type="submission" date="2023-10" db="EMBL/GenBank/DDBJ databases">
        <title>Screening of Alkalihalobacillus lindianensis BZ-TG-R113 and Its Alleviation of Salt Stress on Rapeseed Growth.</title>
        <authorList>
            <person name="Zhao B."/>
            <person name="Guo T."/>
        </authorList>
    </citation>
    <scope>NUCLEOTIDE SEQUENCE [LARGE SCALE GENOMIC DNA]</scope>
    <source>
        <strain evidence="10 11">BZ-TG-R113</strain>
    </source>
</reference>
<dbReference type="Proteomes" id="UP001287282">
    <property type="component" value="Unassembled WGS sequence"/>
</dbReference>
<sequence length="88" mass="10509">GHPQPLFADLQEQLDRMEKGLDMVLYMSRLESFELDFFLEKIDVLELLNEVLRDHRRLFIRNEIYPSVEAEQGLVIISDRKWLSFILS</sequence>
<dbReference type="Gene3D" id="3.30.565.10">
    <property type="entry name" value="Histidine kinase-like ATPase, C-terminal domain"/>
    <property type="match status" value="1"/>
</dbReference>